<dbReference type="Pfam" id="PF07995">
    <property type="entry name" value="GSDH"/>
    <property type="match status" value="1"/>
</dbReference>
<dbReference type="InterPro" id="IPR012938">
    <property type="entry name" value="Glc/Sorbosone_DH"/>
</dbReference>
<evidence type="ECO:0000259" key="2">
    <source>
        <dbReference type="Pfam" id="PF07995"/>
    </source>
</evidence>
<evidence type="ECO:0000256" key="1">
    <source>
        <dbReference type="SAM" id="SignalP"/>
    </source>
</evidence>
<dbReference type="InterPro" id="IPR032710">
    <property type="entry name" value="NTF2-like_dom_sf"/>
</dbReference>
<dbReference type="PANTHER" id="PTHR19328">
    <property type="entry name" value="HEDGEHOG-INTERACTING PROTEIN"/>
    <property type="match status" value="1"/>
</dbReference>
<gene>
    <name evidence="3" type="ORF">GCM10011506_07360</name>
</gene>
<dbReference type="SUPFAM" id="SSF54427">
    <property type="entry name" value="NTF2-like"/>
    <property type="match status" value="1"/>
</dbReference>
<dbReference type="EMBL" id="BMEC01000002">
    <property type="protein sequence ID" value="GGC24571.1"/>
    <property type="molecule type" value="Genomic_DNA"/>
</dbReference>
<proteinExistence type="predicted"/>
<dbReference type="Gene3D" id="3.10.450.50">
    <property type="match status" value="1"/>
</dbReference>
<dbReference type="Pfam" id="PF12893">
    <property type="entry name" value="Lumazine_bd_2"/>
    <property type="match status" value="1"/>
</dbReference>
<evidence type="ECO:0000313" key="3">
    <source>
        <dbReference type="EMBL" id="GGC24571.1"/>
    </source>
</evidence>
<dbReference type="PANTHER" id="PTHR19328:SF75">
    <property type="entry name" value="ALDOSE SUGAR DEHYDROGENASE YLII"/>
    <property type="match status" value="1"/>
</dbReference>
<keyword evidence="1" id="KW-0732">Signal</keyword>
<dbReference type="Proteomes" id="UP000636010">
    <property type="component" value="Unassembled WGS sequence"/>
</dbReference>
<comment type="caution">
    <text evidence="3">The sequence shown here is derived from an EMBL/GenBank/DDBJ whole genome shotgun (WGS) entry which is preliminary data.</text>
</comment>
<protein>
    <recommendedName>
        <fullName evidence="2">Glucose/Sorbosone dehydrogenase domain-containing protein</fullName>
    </recommendedName>
</protein>
<feature type="signal peptide" evidence="1">
    <location>
        <begin position="1"/>
        <end position="20"/>
    </location>
</feature>
<name>A0ABQ1LLY1_9BACT</name>
<accession>A0ABQ1LLY1</accession>
<dbReference type="InterPro" id="IPR011042">
    <property type="entry name" value="6-blade_b-propeller_TolB-like"/>
</dbReference>
<feature type="chain" id="PRO_5045906318" description="Glucose/Sorbosone dehydrogenase domain-containing protein" evidence="1">
    <location>
        <begin position="21"/>
        <end position="527"/>
    </location>
</feature>
<keyword evidence="4" id="KW-1185">Reference proteome</keyword>
<dbReference type="RefSeq" id="WP_188460458.1">
    <property type="nucleotide sequence ID" value="NZ_BAABHU010000002.1"/>
</dbReference>
<evidence type="ECO:0000313" key="4">
    <source>
        <dbReference type="Proteomes" id="UP000636010"/>
    </source>
</evidence>
<feature type="domain" description="Glucose/Sorbosone dehydrogenase" evidence="2">
    <location>
        <begin position="162"/>
        <end position="519"/>
    </location>
</feature>
<dbReference type="SUPFAM" id="SSF50952">
    <property type="entry name" value="Soluble quinoprotein glucose dehydrogenase"/>
    <property type="match status" value="1"/>
</dbReference>
<reference evidence="4" key="1">
    <citation type="journal article" date="2019" name="Int. J. Syst. Evol. Microbiol.">
        <title>The Global Catalogue of Microorganisms (GCM) 10K type strain sequencing project: providing services to taxonomists for standard genome sequencing and annotation.</title>
        <authorList>
            <consortium name="The Broad Institute Genomics Platform"/>
            <consortium name="The Broad Institute Genome Sequencing Center for Infectious Disease"/>
            <person name="Wu L."/>
            <person name="Ma J."/>
        </authorList>
    </citation>
    <scope>NUCLEOTIDE SEQUENCE [LARGE SCALE GENOMIC DNA]</scope>
    <source>
        <strain evidence="4">CGMCC 1.10832</strain>
    </source>
</reference>
<organism evidence="3 4">
    <name type="scientific">Marivirga lumbricoides</name>
    <dbReference type="NCBI Taxonomy" id="1046115"/>
    <lineage>
        <taxon>Bacteria</taxon>
        <taxon>Pseudomonadati</taxon>
        <taxon>Bacteroidota</taxon>
        <taxon>Cytophagia</taxon>
        <taxon>Cytophagales</taxon>
        <taxon>Marivirgaceae</taxon>
        <taxon>Marivirga</taxon>
    </lineage>
</organism>
<dbReference type="Gene3D" id="2.120.10.30">
    <property type="entry name" value="TolB, C-terminal domain"/>
    <property type="match status" value="1"/>
</dbReference>
<dbReference type="InterPro" id="IPR011041">
    <property type="entry name" value="Quinoprot_gluc/sorb_DH_b-prop"/>
</dbReference>
<dbReference type="InterPro" id="IPR039437">
    <property type="entry name" value="FrzH/put_lumazine-bd"/>
</dbReference>
<sequence>MQTFKITALFWLFLTSSVFAQTDHEQITQTIQKFIVGTTYNYPDSINAAFFPDTRMFLYNGTDSAFYMTSKQYASLYDKRVPGTYNNRINKIVDIHIVEDVAFAQLQIDIPYFGNRYNDLLLLKKILGEWKIVSKCTSAAPLPKSPAEMVANPAKEAVVEGLKRPWSIAFLSAEEAIIAEKDGSIVKVNLQSGLKSGISGLPKDVAGPIKIDTVKHPNGVFPAHAQGQMHRFNAGWFQVLLDPDFQRNSYLYISYAAENEAKESALKVVRGKLTGNKLNNLETLYVAGPYSHGLFHYGGGMAFGKDEKLYIATGERNFYEHLNPPLPTAQDVTDKRGKIIRINPDGTLPADNPDFGKNAAPGLFALGIRATQGIILHPSTGDLWFTDHGSFQGDELNILEKGANYGWPYKTSGGYRTSDYTPQVPENIVFKDPVHFWEHTIAPTGLTFYNGREFPLWEGEVIVPGLSKGNLWHLKLENKKVVAAEELFINDRVRLRKAVVSPDNQLYLLTDEENGRLLRVVNKAVKN</sequence>